<name>X8DT20_9MYCO</name>
<proteinExistence type="predicted"/>
<organism evidence="1 2">
    <name type="scientific">Mycobacteroides abscessus subsp. bolletii 1513</name>
    <dbReference type="NCBI Taxonomy" id="1299321"/>
    <lineage>
        <taxon>Bacteria</taxon>
        <taxon>Bacillati</taxon>
        <taxon>Actinomycetota</taxon>
        <taxon>Actinomycetes</taxon>
        <taxon>Mycobacteriales</taxon>
        <taxon>Mycobacteriaceae</taxon>
        <taxon>Mycobacteroides</taxon>
        <taxon>Mycobacteroides abscessus</taxon>
    </lineage>
</organism>
<dbReference type="Proteomes" id="UP000023351">
    <property type="component" value="Unassembled WGS sequence"/>
</dbReference>
<gene>
    <name evidence="1" type="ORF">I540_1060</name>
</gene>
<reference evidence="1 2" key="1">
    <citation type="submission" date="2013-12" db="EMBL/GenBank/DDBJ databases">
        <authorList>
            <person name="Zelazny A."/>
            <person name="Olivier K."/>
            <person name="Holland S."/>
            <person name="Lenaerts A."/>
            <person name="Ordway D."/>
            <person name="DeGroote M.A."/>
            <person name="Parker T."/>
            <person name="Sizemore C."/>
            <person name="Tallon L.J."/>
            <person name="Sadzewicz L.K."/>
            <person name="Sengamalay N."/>
            <person name="Fraser C.M."/>
            <person name="Hine E."/>
            <person name="Shefchek K.A."/>
            <person name="Das S.P."/>
            <person name="Tettelin H."/>
        </authorList>
    </citation>
    <scope>NUCLEOTIDE SEQUENCE [LARGE SCALE GENOMIC DNA]</scope>
    <source>
        <strain evidence="1 2">1513</strain>
    </source>
</reference>
<dbReference type="AlphaFoldDB" id="X8DT20"/>
<protein>
    <submittedName>
        <fullName evidence="1">Uncharacterized protein</fullName>
    </submittedName>
</protein>
<comment type="caution">
    <text evidence="1">The sequence shown here is derived from an EMBL/GenBank/DDBJ whole genome shotgun (WGS) entry which is preliminary data.</text>
</comment>
<evidence type="ECO:0000313" key="1">
    <source>
        <dbReference type="EMBL" id="EUA70843.1"/>
    </source>
</evidence>
<sequence length="52" mass="5533">MFVKVSQVAFSKGTGVSMDVNMKICVLFNIQNHCANCPPASVGRSTDSGERA</sequence>
<accession>X8DT20</accession>
<evidence type="ECO:0000313" key="2">
    <source>
        <dbReference type="Proteomes" id="UP000023351"/>
    </source>
</evidence>
<dbReference type="EMBL" id="JAOJ01000002">
    <property type="protein sequence ID" value="EUA70843.1"/>
    <property type="molecule type" value="Genomic_DNA"/>
</dbReference>